<dbReference type="OMA" id="RWPRKDE"/>
<dbReference type="RefSeq" id="XP_007866827.1">
    <property type="nucleotide sequence ID" value="XM_007868636.1"/>
</dbReference>
<feature type="domain" description="Borealin N-terminal" evidence="12">
    <location>
        <begin position="16"/>
        <end position="70"/>
    </location>
</feature>
<comment type="subcellular location">
    <subcellularLocation>
        <location evidence="2">Chromosome</location>
        <location evidence="2">Centromere</location>
    </subcellularLocation>
    <subcellularLocation>
        <location evidence="1">Nucleus</location>
    </subcellularLocation>
</comment>
<evidence type="ECO:0000256" key="3">
    <source>
        <dbReference type="ARBA" id="ARBA00009914"/>
    </source>
</evidence>
<evidence type="ECO:0000256" key="4">
    <source>
        <dbReference type="ARBA" id="ARBA00022454"/>
    </source>
</evidence>
<keyword evidence="6" id="KW-0498">Mitosis</keyword>
<dbReference type="AlphaFoldDB" id="S7RP21"/>
<name>S7RP21_GLOTA</name>
<feature type="compositionally biased region" description="Polar residues" evidence="11">
    <location>
        <begin position="176"/>
        <end position="185"/>
    </location>
</feature>
<evidence type="ECO:0000256" key="5">
    <source>
        <dbReference type="ARBA" id="ARBA00022618"/>
    </source>
</evidence>
<feature type="compositionally biased region" description="Low complexity" evidence="11">
    <location>
        <begin position="283"/>
        <end position="303"/>
    </location>
</feature>
<dbReference type="GO" id="GO:0000775">
    <property type="term" value="C:chromosome, centromeric region"/>
    <property type="evidence" value="ECO:0007669"/>
    <property type="project" value="UniProtKB-SubCell"/>
</dbReference>
<evidence type="ECO:0000256" key="10">
    <source>
        <dbReference type="SAM" id="Coils"/>
    </source>
</evidence>
<evidence type="ECO:0000256" key="6">
    <source>
        <dbReference type="ARBA" id="ARBA00022776"/>
    </source>
</evidence>
<dbReference type="HOGENOM" id="CLU_041191_0_0_1"/>
<dbReference type="PANTHER" id="PTHR16040:SF7">
    <property type="entry name" value="AUSTRALIN, ISOFORM A-RELATED"/>
    <property type="match status" value="1"/>
</dbReference>
<evidence type="ECO:0000256" key="9">
    <source>
        <dbReference type="ARBA" id="ARBA00023328"/>
    </source>
</evidence>
<dbReference type="KEGG" id="gtr:GLOTRDRAFT_139102"/>
<feature type="coiled-coil region" evidence="10">
    <location>
        <begin position="12"/>
        <end position="39"/>
    </location>
</feature>
<dbReference type="InterPro" id="IPR018851">
    <property type="entry name" value="Borealin_N"/>
</dbReference>
<dbReference type="GO" id="GO:0051233">
    <property type="term" value="C:spindle midzone"/>
    <property type="evidence" value="ECO:0007669"/>
    <property type="project" value="TreeGrafter"/>
</dbReference>
<evidence type="ECO:0000256" key="8">
    <source>
        <dbReference type="ARBA" id="ARBA00023306"/>
    </source>
</evidence>
<proteinExistence type="inferred from homology"/>
<dbReference type="EMBL" id="KB469303">
    <property type="protein sequence ID" value="EPQ54529.1"/>
    <property type="molecule type" value="Genomic_DNA"/>
</dbReference>
<feature type="region of interest" description="Disordered" evidence="11">
    <location>
        <begin position="247"/>
        <end position="343"/>
    </location>
</feature>
<gene>
    <name evidence="13" type="ORF">GLOTRDRAFT_139102</name>
</gene>
<dbReference type="InterPro" id="IPR018867">
    <property type="entry name" value="Cell_div_borealin"/>
</dbReference>
<dbReference type="Proteomes" id="UP000030669">
    <property type="component" value="Unassembled WGS sequence"/>
</dbReference>
<dbReference type="GO" id="GO:0032133">
    <property type="term" value="C:chromosome passenger complex"/>
    <property type="evidence" value="ECO:0007669"/>
    <property type="project" value="TreeGrafter"/>
</dbReference>
<evidence type="ECO:0000313" key="13">
    <source>
        <dbReference type="EMBL" id="EPQ54529.1"/>
    </source>
</evidence>
<comment type="similarity">
    <text evidence="3">Belongs to the borealin family.</text>
</comment>
<dbReference type="eggNOG" id="ENOG502S9QE">
    <property type="taxonomic scope" value="Eukaryota"/>
</dbReference>
<keyword evidence="8" id="KW-0131">Cell cycle</keyword>
<keyword evidence="10" id="KW-0175">Coiled coil</keyword>
<dbReference type="GeneID" id="19304168"/>
<evidence type="ECO:0000256" key="2">
    <source>
        <dbReference type="ARBA" id="ARBA00004584"/>
    </source>
</evidence>
<evidence type="ECO:0000313" key="14">
    <source>
        <dbReference type="Proteomes" id="UP000030669"/>
    </source>
</evidence>
<evidence type="ECO:0000259" key="12">
    <source>
        <dbReference type="Pfam" id="PF10444"/>
    </source>
</evidence>
<keyword evidence="14" id="KW-1185">Reference proteome</keyword>
<dbReference type="OrthoDB" id="2392550at2759"/>
<sequence length="403" mass="44213">MELPDSTRKYTREEQAQLLANLEIELEHKTRQFEEWAEDGILQFRMRQEGLISRMPKQLRNMSISEFMDKYDGNVQAATLGVQREKMVADTEEIARSVRKRKWDTDVDDQGASKSGLDAELLRARKNARLGFTTPKKAGPSNGPGTAQRMKAQMGRTPGTARFKPSAPAPSPSPSKTTRFATGPTTIPFPHSRPASPSKSVAFGRSTRPPSSAVFNPSMPHKTPAYPPAPRWPRKGEHLLSINGSPLQNPLWGSMDPDDKMEGPSNPRNAINGHGHGHKRVNSITILKTSTSMSSSKGGPSHSRANSRADNLQTTWKPPSSSHDSTRTRTDSGESDPMPATPVPARAMVSVPIRDGRVLQFDPLEASPGMLDDLEGLTGSAKKQARDEMAKLVKAALDKWKLD</sequence>
<dbReference type="PANTHER" id="PTHR16040">
    <property type="entry name" value="AUSTRALIN, ISOFORM A-RELATED"/>
    <property type="match status" value="1"/>
</dbReference>
<organism evidence="13 14">
    <name type="scientific">Gloeophyllum trabeum (strain ATCC 11539 / FP-39264 / Madison 617)</name>
    <name type="common">Brown rot fungus</name>
    <dbReference type="NCBI Taxonomy" id="670483"/>
    <lineage>
        <taxon>Eukaryota</taxon>
        <taxon>Fungi</taxon>
        <taxon>Dikarya</taxon>
        <taxon>Basidiomycota</taxon>
        <taxon>Agaricomycotina</taxon>
        <taxon>Agaricomycetes</taxon>
        <taxon>Gloeophyllales</taxon>
        <taxon>Gloeophyllaceae</taxon>
        <taxon>Gloeophyllum</taxon>
    </lineage>
</organism>
<evidence type="ECO:0000256" key="7">
    <source>
        <dbReference type="ARBA" id="ARBA00023242"/>
    </source>
</evidence>
<dbReference type="GO" id="GO:0051301">
    <property type="term" value="P:cell division"/>
    <property type="evidence" value="ECO:0007669"/>
    <property type="project" value="UniProtKB-KW"/>
</dbReference>
<dbReference type="Pfam" id="PF10444">
    <property type="entry name" value="Nbl1_Borealin_N"/>
    <property type="match status" value="1"/>
</dbReference>
<feature type="region of interest" description="Disordered" evidence="11">
    <location>
        <begin position="128"/>
        <end position="226"/>
    </location>
</feature>
<feature type="compositionally biased region" description="Polar residues" evidence="11">
    <location>
        <begin position="304"/>
        <end position="319"/>
    </location>
</feature>
<keyword evidence="9" id="KW-0137">Centromere</keyword>
<dbReference type="GO" id="GO:0005634">
    <property type="term" value="C:nucleus"/>
    <property type="evidence" value="ECO:0007669"/>
    <property type="project" value="UniProtKB-SubCell"/>
</dbReference>
<evidence type="ECO:0000256" key="11">
    <source>
        <dbReference type="SAM" id="MobiDB-lite"/>
    </source>
</evidence>
<keyword evidence="4" id="KW-0158">Chromosome</keyword>
<protein>
    <recommendedName>
        <fullName evidence="12">Borealin N-terminal domain-containing protein</fullName>
    </recommendedName>
</protein>
<dbReference type="GO" id="GO:0000070">
    <property type="term" value="P:mitotic sister chromatid segregation"/>
    <property type="evidence" value="ECO:0007669"/>
    <property type="project" value="TreeGrafter"/>
</dbReference>
<accession>S7RP21</accession>
<evidence type="ECO:0000256" key="1">
    <source>
        <dbReference type="ARBA" id="ARBA00004123"/>
    </source>
</evidence>
<reference evidence="13 14" key="1">
    <citation type="journal article" date="2012" name="Science">
        <title>The Paleozoic origin of enzymatic lignin decomposition reconstructed from 31 fungal genomes.</title>
        <authorList>
            <person name="Floudas D."/>
            <person name="Binder M."/>
            <person name="Riley R."/>
            <person name="Barry K."/>
            <person name="Blanchette R.A."/>
            <person name="Henrissat B."/>
            <person name="Martinez A.T."/>
            <person name="Otillar R."/>
            <person name="Spatafora J.W."/>
            <person name="Yadav J.S."/>
            <person name="Aerts A."/>
            <person name="Benoit I."/>
            <person name="Boyd A."/>
            <person name="Carlson A."/>
            <person name="Copeland A."/>
            <person name="Coutinho P.M."/>
            <person name="de Vries R.P."/>
            <person name="Ferreira P."/>
            <person name="Findley K."/>
            <person name="Foster B."/>
            <person name="Gaskell J."/>
            <person name="Glotzer D."/>
            <person name="Gorecki P."/>
            <person name="Heitman J."/>
            <person name="Hesse C."/>
            <person name="Hori C."/>
            <person name="Igarashi K."/>
            <person name="Jurgens J.A."/>
            <person name="Kallen N."/>
            <person name="Kersten P."/>
            <person name="Kohler A."/>
            <person name="Kuees U."/>
            <person name="Kumar T.K.A."/>
            <person name="Kuo A."/>
            <person name="LaButti K."/>
            <person name="Larrondo L.F."/>
            <person name="Lindquist E."/>
            <person name="Ling A."/>
            <person name="Lombard V."/>
            <person name="Lucas S."/>
            <person name="Lundell T."/>
            <person name="Martin R."/>
            <person name="McLaughlin D.J."/>
            <person name="Morgenstern I."/>
            <person name="Morin E."/>
            <person name="Murat C."/>
            <person name="Nagy L.G."/>
            <person name="Nolan M."/>
            <person name="Ohm R.A."/>
            <person name="Patyshakuliyeva A."/>
            <person name="Rokas A."/>
            <person name="Ruiz-Duenas F.J."/>
            <person name="Sabat G."/>
            <person name="Salamov A."/>
            <person name="Samejima M."/>
            <person name="Schmutz J."/>
            <person name="Slot J.C."/>
            <person name="St John F."/>
            <person name="Stenlid J."/>
            <person name="Sun H."/>
            <person name="Sun S."/>
            <person name="Syed K."/>
            <person name="Tsang A."/>
            <person name="Wiebenga A."/>
            <person name="Young D."/>
            <person name="Pisabarro A."/>
            <person name="Eastwood D.C."/>
            <person name="Martin F."/>
            <person name="Cullen D."/>
            <person name="Grigoriev I.V."/>
            <person name="Hibbett D.S."/>
        </authorList>
    </citation>
    <scope>NUCLEOTIDE SEQUENCE [LARGE SCALE GENOMIC DNA]</scope>
    <source>
        <strain evidence="13 14">ATCC 11539</strain>
    </source>
</reference>
<keyword evidence="7" id="KW-0539">Nucleus</keyword>
<keyword evidence="5" id="KW-0132">Cell division</keyword>